<evidence type="ECO:0000256" key="1">
    <source>
        <dbReference type="SAM" id="MobiDB-lite"/>
    </source>
</evidence>
<feature type="region of interest" description="Disordered" evidence="1">
    <location>
        <begin position="1"/>
        <end position="69"/>
    </location>
</feature>
<dbReference type="Proteomes" id="UP001589568">
    <property type="component" value="Unassembled WGS sequence"/>
</dbReference>
<dbReference type="Pfam" id="PF12697">
    <property type="entry name" value="Abhydrolase_6"/>
    <property type="match status" value="1"/>
</dbReference>
<evidence type="ECO:0000313" key="4">
    <source>
        <dbReference type="Proteomes" id="UP001589568"/>
    </source>
</evidence>
<accession>A0ABV5P544</accession>
<reference evidence="3 4" key="1">
    <citation type="submission" date="2024-09" db="EMBL/GenBank/DDBJ databases">
        <authorList>
            <person name="Sun Q."/>
            <person name="Mori K."/>
        </authorList>
    </citation>
    <scope>NUCLEOTIDE SEQUENCE [LARGE SCALE GENOMIC DNA]</scope>
    <source>
        <strain evidence="3 4">JCM 3324</strain>
    </source>
</reference>
<evidence type="ECO:0000313" key="3">
    <source>
        <dbReference type="EMBL" id="MFB9477637.1"/>
    </source>
</evidence>
<feature type="domain" description="AB hydrolase-1" evidence="2">
    <location>
        <begin position="76"/>
        <end position="305"/>
    </location>
</feature>
<dbReference type="RefSeq" id="WP_379485486.1">
    <property type="nucleotide sequence ID" value="NZ_JBHMCF010000066.1"/>
</dbReference>
<dbReference type="Gene3D" id="3.40.50.1820">
    <property type="entry name" value="alpha/beta hydrolase"/>
    <property type="match status" value="1"/>
</dbReference>
<organism evidence="3 4">
    <name type="scientific">Nonomuraea salmonea</name>
    <dbReference type="NCBI Taxonomy" id="46181"/>
    <lineage>
        <taxon>Bacteria</taxon>
        <taxon>Bacillati</taxon>
        <taxon>Actinomycetota</taxon>
        <taxon>Actinomycetes</taxon>
        <taxon>Streptosporangiales</taxon>
        <taxon>Streptosporangiaceae</taxon>
        <taxon>Nonomuraea</taxon>
    </lineage>
</organism>
<sequence>MTVSDSGPRVQGAGPTERCTPSQDAGSSERHAPSQDDSGEGHAPSQDAGTTGSRTLSLDDGDIHVRQDGPRDAPALLLVHGSASSLRSWDAMVPLLAGRHHVIRIDLLGHGRSGKPDDRSYATPDQARRVGEALDRLGIEHAVVAGHSSGGVVATALAELRPGLVDALALINTGPSLEAYIPQEPLPLDPARWPPEDEQILRFGRTAFSRPGFEVPQELVDEVRLMTFHTLTTTMRETTEYLRQRALPERLASLGEPLLVLFGADDGRWRSSSAADYRKVPGATVELLPGLGHTPILEDPQRTAALLLDFTTRRR</sequence>
<feature type="compositionally biased region" description="Polar residues" evidence="1">
    <location>
        <begin position="47"/>
        <end position="56"/>
    </location>
</feature>
<proteinExistence type="predicted"/>
<keyword evidence="4" id="KW-1185">Reference proteome</keyword>
<dbReference type="PANTHER" id="PTHR43798">
    <property type="entry name" value="MONOACYLGLYCEROL LIPASE"/>
    <property type="match status" value="1"/>
</dbReference>
<dbReference type="InterPro" id="IPR000073">
    <property type="entry name" value="AB_hydrolase_1"/>
</dbReference>
<dbReference type="EMBL" id="JBHMCF010000066">
    <property type="protein sequence ID" value="MFB9477637.1"/>
    <property type="molecule type" value="Genomic_DNA"/>
</dbReference>
<gene>
    <name evidence="3" type="ORF">ACFFR3_49760</name>
</gene>
<keyword evidence="3" id="KW-0378">Hydrolase</keyword>
<dbReference type="SUPFAM" id="SSF53474">
    <property type="entry name" value="alpha/beta-Hydrolases"/>
    <property type="match status" value="1"/>
</dbReference>
<protein>
    <submittedName>
        <fullName evidence="3">Alpha/beta fold hydrolase</fullName>
    </submittedName>
</protein>
<comment type="caution">
    <text evidence="3">The sequence shown here is derived from an EMBL/GenBank/DDBJ whole genome shotgun (WGS) entry which is preliminary data.</text>
</comment>
<dbReference type="GO" id="GO:0016787">
    <property type="term" value="F:hydrolase activity"/>
    <property type="evidence" value="ECO:0007669"/>
    <property type="project" value="UniProtKB-KW"/>
</dbReference>
<dbReference type="PANTHER" id="PTHR43798:SF5">
    <property type="entry name" value="MONOACYLGLYCEROL LIPASE ABHD6"/>
    <property type="match status" value="1"/>
</dbReference>
<dbReference type="InterPro" id="IPR050266">
    <property type="entry name" value="AB_hydrolase_sf"/>
</dbReference>
<evidence type="ECO:0000259" key="2">
    <source>
        <dbReference type="Pfam" id="PF12697"/>
    </source>
</evidence>
<name>A0ABV5P544_9ACTN</name>
<dbReference type="InterPro" id="IPR029058">
    <property type="entry name" value="AB_hydrolase_fold"/>
</dbReference>